<evidence type="ECO:0008006" key="3">
    <source>
        <dbReference type="Google" id="ProtNLM"/>
    </source>
</evidence>
<organism evidence="1 2">
    <name type="scientific">Calycina marina</name>
    <dbReference type="NCBI Taxonomy" id="1763456"/>
    <lineage>
        <taxon>Eukaryota</taxon>
        <taxon>Fungi</taxon>
        <taxon>Dikarya</taxon>
        <taxon>Ascomycota</taxon>
        <taxon>Pezizomycotina</taxon>
        <taxon>Leotiomycetes</taxon>
        <taxon>Helotiales</taxon>
        <taxon>Pezizellaceae</taxon>
        <taxon>Calycina</taxon>
    </lineage>
</organism>
<name>A0A9P7YUH1_9HELO</name>
<dbReference type="GO" id="GO:0016799">
    <property type="term" value="F:hydrolase activity, hydrolyzing N-glycosyl compounds"/>
    <property type="evidence" value="ECO:0007669"/>
    <property type="project" value="TreeGrafter"/>
</dbReference>
<dbReference type="PANTHER" id="PTHR31223">
    <property type="entry name" value="LOG FAMILY PROTEIN YJL055W"/>
    <property type="match status" value="1"/>
</dbReference>
<protein>
    <recommendedName>
        <fullName evidence="3">Cytokinin riboside 5'-monophosphate phosphoribohydrolase</fullName>
    </recommendedName>
</protein>
<dbReference type="InterPro" id="IPR005269">
    <property type="entry name" value="LOG"/>
</dbReference>
<accession>A0A9P7YUH1</accession>
<dbReference type="SUPFAM" id="SSF102405">
    <property type="entry name" value="MCP/YpsA-like"/>
    <property type="match status" value="1"/>
</dbReference>
<dbReference type="Pfam" id="PF03641">
    <property type="entry name" value="Lysine_decarbox"/>
    <property type="match status" value="1"/>
</dbReference>
<dbReference type="Gene3D" id="3.40.50.450">
    <property type="match status" value="1"/>
</dbReference>
<sequence length="263" mass="27859">MADSNSILPVSNDTSVIEAVITTTNGVDFTVDNGIVASGVPKPAVICVFCGASPGTSPAHLAAARELANAMHTHGHHLVYGGGTSGLMGEVAKRLVFLSGPNAVHGIIPEALVKYERKPAEGDVTNITTTNVGQQHGEIGLFGLVTHVNDMHTRKQMMAQEVLSGGPGSGFIALTGGFGTIEEIMEIVTWNQLGIHGRGAILYNVEGFWDAVLQWINTAARTGFVKPENKKILVEAKTAEEAINALKEYKVSAARFNLDWSKS</sequence>
<evidence type="ECO:0000313" key="1">
    <source>
        <dbReference type="EMBL" id="KAG9240218.1"/>
    </source>
</evidence>
<dbReference type="GO" id="GO:0009691">
    <property type="term" value="P:cytokinin biosynthetic process"/>
    <property type="evidence" value="ECO:0007669"/>
    <property type="project" value="InterPro"/>
</dbReference>
<comment type="caution">
    <text evidence="1">The sequence shown here is derived from an EMBL/GenBank/DDBJ whole genome shotgun (WGS) entry which is preliminary data.</text>
</comment>
<dbReference type="FunFam" id="3.40.50.450:FF:000018">
    <property type="entry name" value="Lysine decarboxylase-like protein"/>
    <property type="match status" value="1"/>
</dbReference>
<dbReference type="AlphaFoldDB" id="A0A9P7YUH1"/>
<dbReference type="InterPro" id="IPR031100">
    <property type="entry name" value="LOG_fam"/>
</dbReference>
<keyword evidence="2" id="KW-1185">Reference proteome</keyword>
<dbReference type="EMBL" id="MU254535">
    <property type="protein sequence ID" value="KAG9240218.1"/>
    <property type="molecule type" value="Genomic_DNA"/>
</dbReference>
<reference evidence="1" key="1">
    <citation type="journal article" date="2021" name="IMA Fungus">
        <title>Genomic characterization of three marine fungi, including Emericellopsis atlantica sp. nov. with signatures of a generalist lifestyle and marine biomass degradation.</title>
        <authorList>
            <person name="Hagestad O.C."/>
            <person name="Hou L."/>
            <person name="Andersen J.H."/>
            <person name="Hansen E.H."/>
            <person name="Altermark B."/>
            <person name="Li C."/>
            <person name="Kuhnert E."/>
            <person name="Cox R.J."/>
            <person name="Crous P.W."/>
            <person name="Spatafora J.W."/>
            <person name="Lail K."/>
            <person name="Amirebrahimi M."/>
            <person name="Lipzen A."/>
            <person name="Pangilinan J."/>
            <person name="Andreopoulos W."/>
            <person name="Hayes R.D."/>
            <person name="Ng V."/>
            <person name="Grigoriev I.V."/>
            <person name="Jackson S.A."/>
            <person name="Sutton T.D.S."/>
            <person name="Dobson A.D.W."/>
            <person name="Rama T."/>
        </authorList>
    </citation>
    <scope>NUCLEOTIDE SEQUENCE</scope>
    <source>
        <strain evidence="1">TRa3180A</strain>
    </source>
</reference>
<dbReference type="GO" id="GO:0005829">
    <property type="term" value="C:cytosol"/>
    <property type="evidence" value="ECO:0007669"/>
    <property type="project" value="TreeGrafter"/>
</dbReference>
<gene>
    <name evidence="1" type="ORF">BJ878DRAFT_430769</name>
</gene>
<dbReference type="Proteomes" id="UP000887226">
    <property type="component" value="Unassembled WGS sequence"/>
</dbReference>
<proteinExistence type="predicted"/>
<dbReference type="PANTHER" id="PTHR31223:SF70">
    <property type="entry name" value="LOG FAMILY PROTEIN YJL055W"/>
    <property type="match status" value="1"/>
</dbReference>
<evidence type="ECO:0000313" key="2">
    <source>
        <dbReference type="Proteomes" id="UP000887226"/>
    </source>
</evidence>
<dbReference type="NCBIfam" id="TIGR00730">
    <property type="entry name" value="Rossman fold protein, TIGR00730 family"/>
    <property type="match status" value="1"/>
</dbReference>
<dbReference type="OrthoDB" id="414463at2759"/>